<dbReference type="PROSITE" id="PS51296">
    <property type="entry name" value="RIESKE"/>
    <property type="match status" value="1"/>
</dbReference>
<dbReference type="InterPro" id="IPR036922">
    <property type="entry name" value="Rieske_2Fe-2S_sf"/>
</dbReference>
<keyword evidence="2" id="KW-0479">Metal-binding</keyword>
<name>A0ABT7S853_9CELL</name>
<feature type="domain" description="Rieske" evidence="7">
    <location>
        <begin position="12"/>
        <end position="124"/>
    </location>
</feature>
<comment type="caution">
    <text evidence="8">The sequence shown here is derived from an EMBL/GenBank/DDBJ whole genome shotgun (WGS) entry which is preliminary data.</text>
</comment>
<dbReference type="Pfam" id="PF13806">
    <property type="entry name" value="Rieske_2"/>
    <property type="match status" value="1"/>
</dbReference>
<gene>
    <name evidence="8" type="primary">nirD</name>
    <name evidence="8" type="ORF">QRT05_10755</name>
</gene>
<dbReference type="Proteomes" id="UP001321453">
    <property type="component" value="Unassembled WGS sequence"/>
</dbReference>
<dbReference type="PANTHER" id="PTHR40562:SF1">
    <property type="entry name" value="NITRITE REDUCTASE (NADH) SMALL SUBUNIT"/>
    <property type="match status" value="1"/>
</dbReference>
<dbReference type="PANTHER" id="PTHR40562">
    <property type="match status" value="1"/>
</dbReference>
<evidence type="ECO:0000256" key="6">
    <source>
        <dbReference type="ARBA" id="ARBA00023063"/>
    </source>
</evidence>
<dbReference type="CDD" id="cd03529">
    <property type="entry name" value="Rieske_NirD"/>
    <property type="match status" value="1"/>
</dbReference>
<dbReference type="PROSITE" id="PS51300">
    <property type="entry name" value="NIRD"/>
    <property type="match status" value="1"/>
</dbReference>
<dbReference type="SUPFAM" id="SSF50022">
    <property type="entry name" value="ISP domain"/>
    <property type="match status" value="1"/>
</dbReference>
<sequence length="128" mass="13464">MTILDEPTAVWTAVCRLGDLAPERGAAALVGGEQVAIFRLVDGGVLAVQQHDPFSDAYVLSRGIVGSRAVEGVEVPTVASPMHKQVFDLRTGRCLDPAGKAPARGLPPDLRTWAARVRGDVVEIAVPA</sequence>
<evidence type="ECO:0000256" key="3">
    <source>
        <dbReference type="ARBA" id="ARBA00023002"/>
    </source>
</evidence>
<evidence type="ECO:0000256" key="4">
    <source>
        <dbReference type="ARBA" id="ARBA00023004"/>
    </source>
</evidence>
<dbReference type="Gene3D" id="2.102.10.10">
    <property type="entry name" value="Rieske [2Fe-2S] iron-sulphur domain"/>
    <property type="match status" value="1"/>
</dbReference>
<dbReference type="InterPro" id="IPR017881">
    <property type="entry name" value="NirD"/>
</dbReference>
<keyword evidence="1" id="KW-0001">2Fe-2S</keyword>
<keyword evidence="6" id="KW-0534">Nitrate assimilation</keyword>
<reference evidence="8 9" key="1">
    <citation type="submission" date="2023-06" db="EMBL/GenBank/DDBJ databases">
        <title>Cellulomonas sp. MW9 Whole genome sequence.</title>
        <authorList>
            <person name="Park S."/>
        </authorList>
    </citation>
    <scope>NUCLEOTIDE SEQUENCE [LARGE SCALE GENOMIC DNA]</scope>
    <source>
        <strain evidence="8 9">MW9</strain>
    </source>
</reference>
<organism evidence="8 9">
    <name type="scientific">Cellulomonas edaphi</name>
    <dbReference type="NCBI Taxonomy" id="3053468"/>
    <lineage>
        <taxon>Bacteria</taxon>
        <taxon>Bacillati</taxon>
        <taxon>Actinomycetota</taxon>
        <taxon>Actinomycetes</taxon>
        <taxon>Micrococcales</taxon>
        <taxon>Cellulomonadaceae</taxon>
        <taxon>Cellulomonas</taxon>
    </lineage>
</organism>
<keyword evidence="4" id="KW-0408">Iron</keyword>
<keyword evidence="3" id="KW-0560">Oxidoreductase</keyword>
<keyword evidence="9" id="KW-1185">Reference proteome</keyword>
<evidence type="ECO:0000259" key="7">
    <source>
        <dbReference type="PROSITE" id="PS51296"/>
    </source>
</evidence>
<dbReference type="EMBL" id="JAUCGR010000002">
    <property type="protein sequence ID" value="MDM7831813.1"/>
    <property type="molecule type" value="Genomic_DNA"/>
</dbReference>
<dbReference type="InterPro" id="IPR017941">
    <property type="entry name" value="Rieske_2Fe-2S"/>
</dbReference>
<dbReference type="NCBIfam" id="TIGR02378">
    <property type="entry name" value="nirD_assim_sml"/>
    <property type="match status" value="1"/>
</dbReference>
<evidence type="ECO:0000313" key="9">
    <source>
        <dbReference type="Proteomes" id="UP001321453"/>
    </source>
</evidence>
<proteinExistence type="predicted"/>
<dbReference type="RefSeq" id="WP_289447228.1">
    <property type="nucleotide sequence ID" value="NZ_JAUCGR010000002.1"/>
</dbReference>
<evidence type="ECO:0000256" key="5">
    <source>
        <dbReference type="ARBA" id="ARBA00023014"/>
    </source>
</evidence>
<accession>A0ABT7S853</accession>
<evidence type="ECO:0000256" key="2">
    <source>
        <dbReference type="ARBA" id="ARBA00022723"/>
    </source>
</evidence>
<protein>
    <submittedName>
        <fullName evidence="8">Nitrite reductase small subunit NirD</fullName>
    </submittedName>
</protein>
<dbReference type="InterPro" id="IPR012748">
    <property type="entry name" value="Rieske-like_NirD"/>
</dbReference>
<evidence type="ECO:0000256" key="1">
    <source>
        <dbReference type="ARBA" id="ARBA00022714"/>
    </source>
</evidence>
<evidence type="ECO:0000313" key="8">
    <source>
        <dbReference type="EMBL" id="MDM7831813.1"/>
    </source>
</evidence>
<keyword evidence="5" id="KW-0411">Iron-sulfur</keyword>